<dbReference type="GO" id="GO:0080120">
    <property type="term" value="P:CAAX-box protein maturation"/>
    <property type="evidence" value="ECO:0007669"/>
    <property type="project" value="UniProtKB-ARBA"/>
</dbReference>
<comment type="caution">
    <text evidence="3">The sequence shown here is derived from an EMBL/GenBank/DDBJ whole genome shotgun (WGS) entry which is preliminary data.</text>
</comment>
<feature type="transmembrane region" description="Helical" evidence="1">
    <location>
        <begin position="174"/>
        <end position="197"/>
    </location>
</feature>
<dbReference type="Pfam" id="PF02517">
    <property type="entry name" value="Rce1-like"/>
    <property type="match status" value="1"/>
</dbReference>
<dbReference type="Proteomes" id="UP000241848">
    <property type="component" value="Unassembled WGS sequence"/>
</dbReference>
<keyword evidence="1" id="KW-0812">Transmembrane</keyword>
<organism evidence="3 4">
    <name type="scientific">Sulfobacillus acidophilus</name>
    <dbReference type="NCBI Taxonomy" id="53633"/>
    <lineage>
        <taxon>Bacteria</taxon>
        <taxon>Bacillati</taxon>
        <taxon>Bacillota</taxon>
        <taxon>Clostridia</taxon>
        <taxon>Eubacteriales</taxon>
        <taxon>Clostridiales Family XVII. Incertae Sedis</taxon>
        <taxon>Sulfobacillus</taxon>
    </lineage>
</organism>
<accession>A0A2T2WD22</accession>
<evidence type="ECO:0000313" key="4">
    <source>
        <dbReference type="Proteomes" id="UP000241848"/>
    </source>
</evidence>
<protein>
    <recommendedName>
        <fullName evidence="2">CAAX prenyl protease 2/Lysostaphin resistance protein A-like domain-containing protein</fullName>
    </recommendedName>
</protein>
<keyword evidence="1" id="KW-1133">Transmembrane helix</keyword>
<evidence type="ECO:0000259" key="2">
    <source>
        <dbReference type="Pfam" id="PF02517"/>
    </source>
</evidence>
<feature type="transmembrane region" description="Helical" evidence="1">
    <location>
        <begin position="20"/>
        <end position="40"/>
    </location>
</feature>
<sequence length="253" mass="29559">MNTVHIKDWPSWLKWVKQGLYFSFTLAVVLQTVVGPIMQFEDQIFLGIPMAHPNWRELANPSMWAWIVGSALIAFGIHGCGMRIAMGWFRRQSRSALAAFRWDVRAQKRARSSEYKWKVMLYFDKYVFAPTGEELFFRWIPLFYALTPNHMVWLVAGGVIWPALHYDQVKPRTFWLRCTMLFPVGGLYLLPMLVVYFDTHNVISAFLASVLTHFLHNTFSAFARYEDWYLGMPRRGLRRRQTSNGQRPASIPG</sequence>
<proteinExistence type="predicted"/>
<keyword evidence="1" id="KW-0472">Membrane</keyword>
<dbReference type="AlphaFoldDB" id="A0A2T2WD22"/>
<feature type="transmembrane region" description="Helical" evidence="1">
    <location>
        <begin position="203"/>
        <end position="225"/>
    </location>
</feature>
<evidence type="ECO:0000256" key="1">
    <source>
        <dbReference type="SAM" id="Phobius"/>
    </source>
</evidence>
<gene>
    <name evidence="3" type="ORF">C7B45_16385</name>
</gene>
<dbReference type="GO" id="GO:0004175">
    <property type="term" value="F:endopeptidase activity"/>
    <property type="evidence" value="ECO:0007669"/>
    <property type="project" value="UniProtKB-ARBA"/>
</dbReference>
<dbReference type="EMBL" id="PXYV01000084">
    <property type="protein sequence ID" value="PSR20126.1"/>
    <property type="molecule type" value="Genomic_DNA"/>
</dbReference>
<evidence type="ECO:0000313" key="3">
    <source>
        <dbReference type="EMBL" id="PSR20126.1"/>
    </source>
</evidence>
<dbReference type="InterPro" id="IPR003675">
    <property type="entry name" value="Rce1/LyrA-like_dom"/>
</dbReference>
<feature type="domain" description="CAAX prenyl protease 2/Lysostaphin resistance protein A-like" evidence="2">
    <location>
        <begin position="119"/>
        <end position="218"/>
    </location>
</feature>
<feature type="transmembrane region" description="Helical" evidence="1">
    <location>
        <begin position="63"/>
        <end position="85"/>
    </location>
</feature>
<name>A0A2T2WD22_9FIRM</name>
<reference evidence="3 4" key="1">
    <citation type="journal article" date="2014" name="BMC Genomics">
        <title>Comparison of environmental and isolate Sulfobacillus genomes reveals diverse carbon, sulfur, nitrogen, and hydrogen metabolisms.</title>
        <authorList>
            <person name="Justice N.B."/>
            <person name="Norman A."/>
            <person name="Brown C.T."/>
            <person name="Singh A."/>
            <person name="Thomas B.C."/>
            <person name="Banfield J.F."/>
        </authorList>
    </citation>
    <scope>NUCLEOTIDE SEQUENCE [LARGE SCALE GENOMIC DNA]</scope>
    <source>
        <strain evidence="3">AMDSBA3</strain>
    </source>
</reference>